<protein>
    <submittedName>
        <fullName evidence="1">Uncharacterized protein</fullName>
    </submittedName>
</protein>
<proteinExistence type="predicted"/>
<evidence type="ECO:0000313" key="2">
    <source>
        <dbReference type="Proteomes" id="UP000316603"/>
    </source>
</evidence>
<comment type="caution">
    <text evidence="1">The sequence shown here is derived from an EMBL/GenBank/DDBJ whole genome shotgun (WGS) entry which is preliminary data.</text>
</comment>
<dbReference type="AlphaFoldDB" id="A0A561SGF1"/>
<dbReference type="Proteomes" id="UP000316603">
    <property type="component" value="Unassembled WGS sequence"/>
</dbReference>
<organism evidence="1 2">
    <name type="scientific">Streptomyces capillispiralis</name>
    <dbReference type="NCBI Taxonomy" id="68182"/>
    <lineage>
        <taxon>Bacteria</taxon>
        <taxon>Bacillati</taxon>
        <taxon>Actinomycetota</taxon>
        <taxon>Actinomycetes</taxon>
        <taxon>Kitasatosporales</taxon>
        <taxon>Streptomycetaceae</taxon>
        <taxon>Streptomyces</taxon>
    </lineage>
</organism>
<dbReference type="EMBL" id="VIWV01000003">
    <property type="protein sequence ID" value="TWF73942.1"/>
    <property type="molecule type" value="Genomic_DNA"/>
</dbReference>
<accession>A0A561SGF1</accession>
<sequence>MLQATYRMQQHRQALALAVCLAPITPTHDLVVLNSAPEPPLRQLALSAARLMYRSHPLRQGEHHGLCSISRRFQLVRRTVDALEVLDTVGTDSLPTPAVPTFAAPALIVVPGSSHWTELATSLVAVAIWAFLAWRGRPGGPPVS</sequence>
<reference evidence="1 2" key="1">
    <citation type="submission" date="2019-06" db="EMBL/GenBank/DDBJ databases">
        <title>Sequencing the genomes of 1000 actinobacteria strains.</title>
        <authorList>
            <person name="Klenk H.-P."/>
        </authorList>
    </citation>
    <scope>NUCLEOTIDE SEQUENCE [LARGE SCALE GENOMIC DNA]</scope>
    <source>
        <strain evidence="1 2">DSM 41695</strain>
    </source>
</reference>
<evidence type="ECO:0000313" key="1">
    <source>
        <dbReference type="EMBL" id="TWF73942.1"/>
    </source>
</evidence>
<keyword evidence="2" id="KW-1185">Reference proteome</keyword>
<gene>
    <name evidence="1" type="ORF">FHX78_1361</name>
</gene>
<name>A0A561SGF1_9ACTN</name>